<dbReference type="RefSeq" id="WP_014586834.1">
    <property type="nucleotide sequence ID" value="NC_017527.1"/>
</dbReference>
<sequence length="274" mass="28580">MVMVLTRKVRLSPKGEIEIMIEAESISPDIFAGRSEREIGRLAVWQGPRGAHISEFFDIDVTDEKTVDGVSAVDILIDGDASRVKRIGQRMTSGRIEIRGSAGMHLGSEMAGGEIRVRGNAGPWAGMNMTGGLLEVGGDVGDHAGSAYRGSWRGMTGGKILICGNARSQLGGGMAGGEIVVGGSVENFCGIRQNGGLIVVGKDAVRGVGAEMVGGSIVVLGRIQQFTPGFVAAGSEVDPTIGGRRVEGIFAKFTGDYAISKSPKGVLYAREAMI</sequence>
<dbReference type="KEGG" id="mhi:Mhar_1285"/>
<dbReference type="Proteomes" id="UP000005877">
    <property type="component" value="Chromosome"/>
</dbReference>
<dbReference type="PANTHER" id="PTHR39673">
    <property type="entry name" value="TUNGSTEN FORMYLMETHANOFURAN DEHYDROGENASE, SUBUNIT C (FWDC)"/>
    <property type="match status" value="1"/>
</dbReference>
<evidence type="ECO:0000313" key="5">
    <source>
        <dbReference type="Proteomes" id="UP000005877"/>
    </source>
</evidence>
<dbReference type="UniPathway" id="UPA00640">
    <property type="reaction ID" value="UER00692"/>
</dbReference>
<dbReference type="EC" id="1.2.7.12" evidence="2"/>
<comment type="catalytic activity">
    <reaction evidence="3">
        <text>N-formylmethanofuran + 2 oxidized [2Fe-2S]-[ferredoxin] + H2O = methanofuran + 2 reduced [2Fe-2S]-[ferredoxin] + CO2 + H(+)</text>
        <dbReference type="Rhea" id="RHEA:19841"/>
        <dbReference type="Rhea" id="RHEA-COMP:10000"/>
        <dbReference type="Rhea" id="RHEA-COMP:10001"/>
        <dbReference type="ChEBI" id="CHEBI:15377"/>
        <dbReference type="ChEBI" id="CHEBI:15378"/>
        <dbReference type="ChEBI" id="CHEBI:16526"/>
        <dbReference type="ChEBI" id="CHEBI:33737"/>
        <dbReference type="ChEBI" id="CHEBI:33738"/>
        <dbReference type="ChEBI" id="CHEBI:57727"/>
        <dbReference type="ChEBI" id="CHEBI:58151"/>
        <dbReference type="EC" id="1.2.7.12"/>
    </reaction>
</comment>
<reference evidence="4" key="1">
    <citation type="journal article" date="2012" name="PLoS ONE">
        <title>The genome characteristics and predicted function of methyl-group oxidation pathway in the obligate aceticlastic methanogens, Methanosaeta spp.</title>
        <authorList>
            <person name="Zhu J."/>
            <person name="Zheng H."/>
            <person name="Ai G."/>
            <person name="Zhang G."/>
            <person name="Liu D."/>
            <person name="Liu X."/>
            <person name="Dong X."/>
        </authorList>
    </citation>
    <scope>NUCLEOTIDE SEQUENCE [LARGE SCALE GENOMIC DNA]</scope>
    <source>
        <strain evidence="4">6Ac</strain>
    </source>
</reference>
<dbReference type="GeneID" id="12510454"/>
<dbReference type="AlphaFoldDB" id="G7WNF8"/>
<evidence type="ECO:0000313" key="4">
    <source>
        <dbReference type="EMBL" id="AET64649.1"/>
    </source>
</evidence>
<dbReference type="InterPro" id="IPR036485">
    <property type="entry name" value="Glu_synth_asu_C_sf"/>
</dbReference>
<dbReference type="InterPro" id="IPR017550">
    <property type="entry name" value="Formylmethanofuran_DH_suC"/>
</dbReference>
<accession>G7WNF8</accession>
<keyword evidence="5" id="KW-1185">Reference proteome</keyword>
<dbReference type="NCBIfam" id="TIGR03122">
    <property type="entry name" value="one_C_dehyd_C"/>
    <property type="match status" value="1"/>
</dbReference>
<gene>
    <name evidence="4" type="ordered locus">Mhar_1285</name>
</gene>
<dbReference type="CDD" id="cd00980">
    <property type="entry name" value="FwdC/FmdC"/>
    <property type="match status" value="1"/>
</dbReference>
<dbReference type="GO" id="GO:0019386">
    <property type="term" value="P:methanogenesis, from carbon dioxide"/>
    <property type="evidence" value="ECO:0007669"/>
    <property type="project" value="UniProtKB-UniPathway"/>
</dbReference>
<evidence type="ECO:0000256" key="2">
    <source>
        <dbReference type="ARBA" id="ARBA00012692"/>
    </source>
</evidence>
<dbReference type="PATRIC" id="fig|1110509.7.peg.1425"/>
<dbReference type="HOGENOM" id="CLU_072248_0_0_2"/>
<dbReference type="EMBL" id="CP003117">
    <property type="protein sequence ID" value="AET64649.1"/>
    <property type="molecule type" value="Genomic_DNA"/>
</dbReference>
<dbReference type="Gene3D" id="2.160.20.60">
    <property type="entry name" value="Glutamate synthase, alpha subunit, C-terminal domain"/>
    <property type="match status" value="1"/>
</dbReference>
<dbReference type="GO" id="GO:0018493">
    <property type="term" value="F:formylmethanofuran dehydrogenase activity"/>
    <property type="evidence" value="ECO:0007669"/>
    <property type="project" value="UniProtKB-EC"/>
</dbReference>
<protein>
    <recommendedName>
        <fullName evidence="2">formylmethanofuran dehydrogenase</fullName>
        <ecNumber evidence="2">1.2.7.12</ecNumber>
    </recommendedName>
</protein>
<name>G7WNF8_METH6</name>
<dbReference type="GO" id="GO:0046914">
    <property type="term" value="F:transition metal ion binding"/>
    <property type="evidence" value="ECO:0007669"/>
    <property type="project" value="InterPro"/>
</dbReference>
<comment type="pathway">
    <text evidence="1">One-carbon metabolism; methanogenesis from CO(2); 5,10-methenyl-5,6,7,8-tetrahydromethanopterin from CO(2): step 1/3.</text>
</comment>
<proteinExistence type="predicted"/>
<organism evidence="4 5">
    <name type="scientific">Methanothrix harundinacea (strain 6Ac)</name>
    <name type="common">Methanosaeta harundinacea</name>
    <dbReference type="NCBI Taxonomy" id="1110509"/>
    <lineage>
        <taxon>Archaea</taxon>
        <taxon>Methanobacteriati</taxon>
        <taxon>Methanobacteriota</taxon>
        <taxon>Stenosarchaea group</taxon>
        <taxon>Methanomicrobia</taxon>
        <taxon>Methanotrichales</taxon>
        <taxon>Methanotrichaceae</taxon>
        <taxon>Methanothrix</taxon>
    </lineage>
</organism>
<dbReference type="STRING" id="1110509.Mhar_1285"/>
<dbReference type="PANTHER" id="PTHR39673:SF5">
    <property type="entry name" value="TUNGSTEN-CONTAINING FORMYLMETHANOFURAN DEHYDROGENASE 2 SUBUNIT C"/>
    <property type="match status" value="1"/>
</dbReference>
<evidence type="ECO:0000256" key="1">
    <source>
        <dbReference type="ARBA" id="ARBA00004830"/>
    </source>
</evidence>
<dbReference type="SUPFAM" id="SSF69336">
    <property type="entry name" value="Alpha subunit of glutamate synthase, C-terminal domain"/>
    <property type="match status" value="1"/>
</dbReference>
<evidence type="ECO:0000256" key="3">
    <source>
        <dbReference type="ARBA" id="ARBA00048228"/>
    </source>
</evidence>